<dbReference type="EMBL" id="CP002831">
    <property type="protein sequence ID" value="AFC25214.1"/>
    <property type="molecule type" value="Genomic_DNA"/>
</dbReference>
<keyword evidence="3" id="KW-1185">Reference proteome</keyword>
<protein>
    <recommendedName>
        <fullName evidence="4">Lipoprotein</fullName>
    </recommendedName>
</protein>
<organism evidence="2 3">
    <name type="scientific">Saprospira grandis (strain Lewin)</name>
    <dbReference type="NCBI Taxonomy" id="984262"/>
    <lineage>
        <taxon>Bacteria</taxon>
        <taxon>Pseudomonadati</taxon>
        <taxon>Bacteroidota</taxon>
        <taxon>Saprospiria</taxon>
        <taxon>Saprospirales</taxon>
        <taxon>Saprospiraceae</taxon>
        <taxon>Saprospira</taxon>
    </lineage>
</organism>
<accession>H6L5J8</accession>
<dbReference type="HOGENOM" id="CLU_1146551_0_0_10"/>
<evidence type="ECO:0000313" key="3">
    <source>
        <dbReference type="Proteomes" id="UP000007519"/>
    </source>
</evidence>
<name>H6L5J8_SAPGL</name>
<evidence type="ECO:0000256" key="1">
    <source>
        <dbReference type="SAM" id="SignalP"/>
    </source>
</evidence>
<feature type="signal peptide" evidence="1">
    <location>
        <begin position="1"/>
        <end position="33"/>
    </location>
</feature>
<evidence type="ECO:0008006" key="4">
    <source>
        <dbReference type="Google" id="ProtNLM"/>
    </source>
</evidence>
<dbReference type="KEGG" id="sgn:SGRA_2486"/>
<dbReference type="AlphaFoldDB" id="H6L5J8"/>
<dbReference type="Proteomes" id="UP000007519">
    <property type="component" value="Chromosome"/>
</dbReference>
<keyword evidence="1" id="KW-0732">Signal</keyword>
<sequence>MNLKLNSKTMEYLSKMSLLLLSMSGFLFFSSCGEEPPQKTTAKDSLAEPIVEGDTTWTDGKITRLSSSKFENDTLEVGLMVYSPKKDSSSARISIYKETSTYSSSGFEFLKSVTTSKDYSIAIDSFRGLDLFNPKNIPLKEYLLMEYIPKDNYASNKSISMRSNTKEDRGLSFDPKVIPTIIENEFNKKLDSESAHIIRKSYFHMNGDYIFSYIQNDTGSYILADSISKKMDSLPKQFIESSYLTSTIKIKSWTKKKY</sequence>
<proteinExistence type="predicted"/>
<feature type="chain" id="PRO_5003604070" description="Lipoprotein" evidence="1">
    <location>
        <begin position="34"/>
        <end position="258"/>
    </location>
</feature>
<dbReference type="PROSITE" id="PS51257">
    <property type="entry name" value="PROKAR_LIPOPROTEIN"/>
    <property type="match status" value="1"/>
</dbReference>
<reference evidence="2 3" key="1">
    <citation type="journal article" date="2012" name="Stand. Genomic Sci.">
        <title>Complete genome sequencing and analysis of Saprospira grandis str. Lewin, a predatory marine bacterium.</title>
        <authorList>
            <person name="Saw J.H."/>
            <person name="Yuryev A."/>
            <person name="Kanbe M."/>
            <person name="Hou S."/>
            <person name="Young A.G."/>
            <person name="Aizawa S."/>
            <person name="Alam M."/>
        </authorList>
    </citation>
    <scope>NUCLEOTIDE SEQUENCE [LARGE SCALE GENOMIC DNA]</scope>
    <source>
        <strain evidence="2 3">Lewin</strain>
    </source>
</reference>
<evidence type="ECO:0000313" key="2">
    <source>
        <dbReference type="EMBL" id="AFC25214.1"/>
    </source>
</evidence>
<gene>
    <name evidence="2" type="ordered locus">SGRA_2486</name>
</gene>
<dbReference type="STRING" id="984262.SGRA_2486"/>